<sequence>MLFQKNIATILSALFIALSMAHSQAFAAAGMRVDDAEAKSRGDCELESWLATTGKSHEIMLMPSCGVGAATELSVGYERLVPRRDSNSNSLIFQSKTQLSSEDQPLQFALSIGSVLDLTRRDNDPRISDVFINLPITFELQPHTELRLNAGLLRDRAEQNTLGTGGVALVQSLNPNIDVFAEAFRIDDSGRGWQAGFILPDIGNSMKLDLSILNSRPDDRRRFSLLLAVSFSSENLF</sequence>
<evidence type="ECO:0000256" key="1">
    <source>
        <dbReference type="SAM" id="SignalP"/>
    </source>
</evidence>
<dbReference type="eggNOG" id="ENOG5033DB6">
    <property type="taxonomic scope" value="Bacteria"/>
</dbReference>
<keyword evidence="1" id="KW-0732">Signal</keyword>
<reference evidence="2 3" key="1">
    <citation type="journal article" date="2013" name="Genome Announc.">
        <title>Draft Genome Sequence of Methylophaga lonarensis MPLT, a Haloalkaliphilic (Non-Methane-Utilizing) Methylotroph.</title>
        <authorList>
            <person name="Shetty S.A."/>
            <person name="Marathe N.P."/>
            <person name="Munot H."/>
            <person name="Antony C.P."/>
            <person name="Dhotre D.P."/>
            <person name="Murrell J.C."/>
            <person name="Shouche Y.S."/>
        </authorList>
    </citation>
    <scope>NUCLEOTIDE SEQUENCE [LARGE SCALE GENOMIC DNA]</scope>
    <source>
        <strain evidence="2 3">MPL</strain>
    </source>
</reference>
<comment type="caution">
    <text evidence="2">The sequence shown here is derived from an EMBL/GenBank/DDBJ whole genome shotgun (WGS) entry which is preliminary data.</text>
</comment>
<evidence type="ECO:0000313" key="3">
    <source>
        <dbReference type="Proteomes" id="UP000012019"/>
    </source>
</evidence>
<dbReference type="STRING" id="1286106.MPL1_04247"/>
<protein>
    <recommendedName>
        <fullName evidence="4">Transporter</fullName>
    </recommendedName>
</protein>
<dbReference type="PATRIC" id="fig|1286106.3.peg.849"/>
<gene>
    <name evidence="2" type="ORF">MPL1_04247</name>
</gene>
<dbReference type="RefSeq" id="WP_009725871.1">
    <property type="nucleotide sequence ID" value="NZ_APHR01000019.1"/>
</dbReference>
<dbReference type="OrthoDB" id="7061356at2"/>
<accession>M7NXQ8</accession>
<keyword evidence="3" id="KW-1185">Reference proteome</keyword>
<dbReference type="AlphaFoldDB" id="M7NXQ8"/>
<dbReference type="Proteomes" id="UP000012019">
    <property type="component" value="Unassembled WGS sequence"/>
</dbReference>
<evidence type="ECO:0008006" key="4">
    <source>
        <dbReference type="Google" id="ProtNLM"/>
    </source>
</evidence>
<organism evidence="2 3">
    <name type="scientific">Methylophaga lonarensis MPL</name>
    <dbReference type="NCBI Taxonomy" id="1286106"/>
    <lineage>
        <taxon>Bacteria</taxon>
        <taxon>Pseudomonadati</taxon>
        <taxon>Pseudomonadota</taxon>
        <taxon>Gammaproteobacteria</taxon>
        <taxon>Thiotrichales</taxon>
        <taxon>Piscirickettsiaceae</taxon>
        <taxon>Methylophaga</taxon>
    </lineage>
</organism>
<feature type="signal peptide" evidence="1">
    <location>
        <begin position="1"/>
        <end position="27"/>
    </location>
</feature>
<proteinExistence type="predicted"/>
<evidence type="ECO:0000313" key="2">
    <source>
        <dbReference type="EMBL" id="EMR13578.1"/>
    </source>
</evidence>
<dbReference type="EMBL" id="APHR01000019">
    <property type="protein sequence ID" value="EMR13578.1"/>
    <property type="molecule type" value="Genomic_DNA"/>
</dbReference>
<name>M7NXQ8_9GAMM</name>
<feature type="chain" id="PRO_5004082619" description="Transporter" evidence="1">
    <location>
        <begin position="28"/>
        <end position="237"/>
    </location>
</feature>